<keyword evidence="1" id="KW-0732">Signal</keyword>
<dbReference type="InterPro" id="IPR050490">
    <property type="entry name" value="Bact_solute-bd_prot1"/>
</dbReference>
<dbReference type="Proteomes" id="UP000002007">
    <property type="component" value="Chromosome"/>
</dbReference>
<protein>
    <submittedName>
        <fullName evidence="2">Trehalose/maltose-binding protein</fullName>
    </submittedName>
</protein>
<dbReference type="InterPro" id="IPR006059">
    <property type="entry name" value="SBP"/>
</dbReference>
<reference evidence="3" key="1">
    <citation type="journal article" date="2008" name="J. Bacteriol.">
        <title>Genome sequence of the fish pathogen Renibacterium salmoninarum suggests reductive evolution away from an environmental Arthrobacter ancestor.</title>
        <authorList>
            <person name="Wiens G.D."/>
            <person name="Rockey D.D."/>
            <person name="Wu Z."/>
            <person name="Chang J."/>
            <person name="Levy R."/>
            <person name="Crane S."/>
            <person name="Chen D.S."/>
            <person name="Capri G.R."/>
            <person name="Burnett J.R."/>
            <person name="Sudheesh P.S."/>
            <person name="Schipma M.J."/>
            <person name="Burd H."/>
            <person name="Bhattacharyya A."/>
            <person name="Rhodes L.D."/>
            <person name="Kaul R."/>
            <person name="Strom M.S."/>
        </authorList>
    </citation>
    <scope>NUCLEOTIDE SEQUENCE [LARGE SCALE GENOMIC DNA]</scope>
    <source>
        <strain evidence="3">ATCC 33209 / DSM 20767 / JCM 11484 / NBRC 15589 / NCIMB 2235</strain>
    </source>
</reference>
<dbReference type="PROSITE" id="PS51257">
    <property type="entry name" value="PROKAR_LIPOPROTEIN"/>
    <property type="match status" value="1"/>
</dbReference>
<dbReference type="HOGENOM" id="CLU_914903_0_0_11"/>
<feature type="signal peptide" evidence="1">
    <location>
        <begin position="1"/>
        <end position="32"/>
    </location>
</feature>
<dbReference type="Gene3D" id="3.40.190.10">
    <property type="entry name" value="Periplasmic binding protein-like II"/>
    <property type="match status" value="1"/>
</dbReference>
<dbReference type="PANTHER" id="PTHR43649:SF14">
    <property type="entry name" value="BLR3389 PROTEIN"/>
    <property type="match status" value="1"/>
</dbReference>
<dbReference type="PANTHER" id="PTHR43649">
    <property type="entry name" value="ARABINOSE-BINDING PROTEIN-RELATED"/>
    <property type="match status" value="1"/>
</dbReference>
<evidence type="ECO:0000256" key="1">
    <source>
        <dbReference type="SAM" id="SignalP"/>
    </source>
</evidence>
<sequence>MLRTKPRGVTSVSRRAFMGVALGAAFLLPALSGCSTDSSTTLRIAYKQWGSGEVMETFLAKVSEQFRQEHPDIAIKLMPRVAGDNDYFTKNELMMSSETTAPDLVYEDTFIVKSDVAAGYLRPINAKLPGWPVWSEFYDSAKSAVTEADGKVYGVPIGTDTRALWYNSELFAQAGLPVPWQPNDWTELLRDLATLQKALPGVTPFNIFSGKALGEASSMQGFEMLLYGTEDTLYDAKEAKWVIGSRGFVDSLEFIRGVFHDGMAPPLSKALNPNLSDTIYNDWLPQRKLAVNLDGGWLGLYWTK</sequence>
<dbReference type="Pfam" id="PF01547">
    <property type="entry name" value="SBP_bac_1"/>
    <property type="match status" value="1"/>
</dbReference>
<dbReference type="RefSeq" id="WP_012243881.1">
    <property type="nucleotide sequence ID" value="NC_010168.1"/>
</dbReference>
<proteinExistence type="predicted"/>
<name>A9WLZ4_RENSM</name>
<dbReference type="SUPFAM" id="SSF53850">
    <property type="entry name" value="Periplasmic binding protein-like II"/>
    <property type="match status" value="1"/>
</dbReference>
<evidence type="ECO:0000313" key="3">
    <source>
        <dbReference type="Proteomes" id="UP000002007"/>
    </source>
</evidence>
<feature type="chain" id="PRO_5038396278" evidence="1">
    <location>
        <begin position="33"/>
        <end position="304"/>
    </location>
</feature>
<dbReference type="EMBL" id="CP000910">
    <property type="protein sequence ID" value="ABY22175.1"/>
    <property type="molecule type" value="Genomic_DNA"/>
</dbReference>
<dbReference type="AlphaFoldDB" id="A9WLZ4"/>
<dbReference type="STRING" id="288705.RSal33209_0421"/>
<gene>
    <name evidence="2" type="ordered locus">RSal33209_0421</name>
</gene>
<evidence type="ECO:0000313" key="2">
    <source>
        <dbReference type="EMBL" id="ABY22175.1"/>
    </source>
</evidence>
<organism evidence="2 3">
    <name type="scientific">Renibacterium salmoninarum (strain ATCC 33209 / DSM 20767 / JCM 11484 / NBRC 15589 / NCIMB 2235)</name>
    <dbReference type="NCBI Taxonomy" id="288705"/>
    <lineage>
        <taxon>Bacteria</taxon>
        <taxon>Bacillati</taxon>
        <taxon>Actinomycetota</taxon>
        <taxon>Actinomycetes</taxon>
        <taxon>Micrococcales</taxon>
        <taxon>Micrococcaceae</taxon>
        <taxon>Renibacterium</taxon>
    </lineage>
</organism>
<accession>A9WLZ4</accession>
<dbReference type="eggNOG" id="COG1653">
    <property type="taxonomic scope" value="Bacteria"/>
</dbReference>
<dbReference type="KEGG" id="rsa:RSal33209_0421"/>
<dbReference type="SMR" id="A9WLZ4"/>
<keyword evidence="3" id="KW-1185">Reference proteome</keyword>